<dbReference type="InterPro" id="IPR003716">
    <property type="entry name" value="DNA-dir_RNA_pol_omega"/>
</dbReference>
<dbReference type="GO" id="GO:0003899">
    <property type="term" value="F:DNA-directed RNA polymerase activity"/>
    <property type="evidence" value="ECO:0007669"/>
    <property type="project" value="UniProtKB-UniRule"/>
</dbReference>
<dbReference type="Pfam" id="PF01192">
    <property type="entry name" value="RNA_pol_Rpb6"/>
    <property type="match status" value="1"/>
</dbReference>
<dbReference type="RefSeq" id="WP_094234679.1">
    <property type="nucleotide sequence ID" value="NZ_CP016199.1"/>
</dbReference>
<dbReference type="Gene3D" id="3.90.940.10">
    <property type="match status" value="1"/>
</dbReference>
<evidence type="ECO:0000256" key="4">
    <source>
        <dbReference type="ARBA" id="ARBA00022478"/>
    </source>
</evidence>
<dbReference type="PANTHER" id="PTHR34476">
    <property type="entry name" value="DNA-DIRECTED RNA POLYMERASE SUBUNIT OMEGA"/>
    <property type="match status" value="1"/>
</dbReference>
<accession>A0A223AU06</accession>
<keyword evidence="5 10" id="KW-0808">Transferase</keyword>
<dbReference type="InterPro" id="IPR006110">
    <property type="entry name" value="Pol_omega/Rpo6/RPB6"/>
</dbReference>
<evidence type="ECO:0000256" key="6">
    <source>
        <dbReference type="ARBA" id="ARBA00022695"/>
    </source>
</evidence>
<evidence type="ECO:0000256" key="8">
    <source>
        <dbReference type="ARBA" id="ARBA00029924"/>
    </source>
</evidence>
<evidence type="ECO:0000256" key="10">
    <source>
        <dbReference type="HAMAP-Rule" id="MF_00366"/>
    </source>
</evidence>
<feature type="compositionally biased region" description="Acidic residues" evidence="11">
    <location>
        <begin position="96"/>
        <end position="118"/>
    </location>
</feature>
<evidence type="ECO:0000256" key="5">
    <source>
        <dbReference type="ARBA" id="ARBA00022679"/>
    </source>
</evidence>
<dbReference type="GO" id="GO:0000428">
    <property type="term" value="C:DNA-directed RNA polymerase complex"/>
    <property type="evidence" value="ECO:0007669"/>
    <property type="project" value="UniProtKB-KW"/>
</dbReference>
<organism evidence="12 13">
    <name type="scientific">Mogibacterium pumilum</name>
    <dbReference type="NCBI Taxonomy" id="86332"/>
    <lineage>
        <taxon>Bacteria</taxon>
        <taxon>Bacillati</taxon>
        <taxon>Bacillota</taxon>
        <taxon>Clostridia</taxon>
        <taxon>Peptostreptococcales</taxon>
        <taxon>Anaerovoracaceae</taxon>
        <taxon>Mogibacterium</taxon>
    </lineage>
</organism>
<dbReference type="GO" id="GO:0006351">
    <property type="term" value="P:DNA-templated transcription"/>
    <property type="evidence" value="ECO:0007669"/>
    <property type="project" value="UniProtKB-UniRule"/>
</dbReference>
<evidence type="ECO:0000256" key="3">
    <source>
        <dbReference type="ARBA" id="ARBA00013725"/>
    </source>
</evidence>
<dbReference type="InterPro" id="IPR036161">
    <property type="entry name" value="RPB6/omega-like_sf"/>
</dbReference>
<sequence>MMLYPSVNELNKLADSRYTLVVLTAKRARDIIDGKPVLTDVEAERPVSLATNEIAEGLITYKRIEEHAEEAETFENFELDINCEAAVTSEVTQTEASEEVQDEVEAEEPAEETAEQNA</sequence>
<evidence type="ECO:0000256" key="7">
    <source>
        <dbReference type="ARBA" id="ARBA00023163"/>
    </source>
</evidence>
<evidence type="ECO:0000313" key="12">
    <source>
        <dbReference type="EMBL" id="ASS38442.1"/>
    </source>
</evidence>
<keyword evidence="7 10" id="KW-0804">Transcription</keyword>
<dbReference type="EC" id="2.7.7.6" evidence="2 10"/>
<evidence type="ECO:0000256" key="1">
    <source>
        <dbReference type="ARBA" id="ARBA00006711"/>
    </source>
</evidence>
<reference evidence="13" key="1">
    <citation type="submission" date="2016-05" db="EMBL/GenBank/DDBJ databases">
        <authorList>
            <person name="Holder M.E."/>
            <person name="Ajami N.J."/>
            <person name="Petrosino J.F."/>
        </authorList>
    </citation>
    <scope>NUCLEOTIDE SEQUENCE [LARGE SCALE GENOMIC DNA]</scope>
    <source>
        <strain evidence="13">ATCC 700696</strain>
    </source>
</reference>
<keyword evidence="13" id="KW-1185">Reference proteome</keyword>
<comment type="similarity">
    <text evidence="1 10">Belongs to the RNA polymerase subunit omega family.</text>
</comment>
<dbReference type="PANTHER" id="PTHR34476:SF1">
    <property type="entry name" value="DNA-DIRECTED RNA POLYMERASE SUBUNIT OMEGA"/>
    <property type="match status" value="1"/>
</dbReference>
<dbReference type="HAMAP" id="MF_00366">
    <property type="entry name" value="RNApol_bact_RpoZ"/>
    <property type="match status" value="1"/>
</dbReference>
<keyword evidence="6 10" id="KW-0548">Nucleotidyltransferase</keyword>
<dbReference type="EMBL" id="CP016199">
    <property type="protein sequence ID" value="ASS38442.1"/>
    <property type="molecule type" value="Genomic_DNA"/>
</dbReference>
<evidence type="ECO:0000313" key="13">
    <source>
        <dbReference type="Proteomes" id="UP000214689"/>
    </source>
</evidence>
<dbReference type="AlphaFoldDB" id="A0A223AU06"/>
<dbReference type="NCBIfam" id="TIGR00690">
    <property type="entry name" value="rpoZ"/>
    <property type="match status" value="1"/>
</dbReference>
<protein>
    <recommendedName>
        <fullName evidence="3 10">DNA-directed RNA polymerase subunit omega</fullName>
        <shortName evidence="10">RNAP omega subunit</shortName>
        <ecNumber evidence="2 10">2.7.7.6</ecNumber>
    </recommendedName>
    <alternativeName>
        <fullName evidence="10">RNA polymerase omega subunit</fullName>
    </alternativeName>
    <alternativeName>
        <fullName evidence="8 10">Transcriptase subunit omega</fullName>
    </alternativeName>
</protein>
<proteinExistence type="inferred from homology"/>
<feature type="region of interest" description="Disordered" evidence="11">
    <location>
        <begin position="89"/>
        <end position="118"/>
    </location>
</feature>
<keyword evidence="4 10" id="KW-0240">DNA-directed RNA polymerase</keyword>
<gene>
    <name evidence="10" type="primary">rpoZ</name>
    <name evidence="12" type="ORF">AXF17_08590</name>
</gene>
<dbReference type="SUPFAM" id="SSF63562">
    <property type="entry name" value="RPB6/omega subunit-like"/>
    <property type="match status" value="1"/>
</dbReference>
<dbReference type="OrthoDB" id="9815459at2"/>
<comment type="subunit">
    <text evidence="10">The RNAP catalytic core consists of 2 alpha, 1 beta, 1 beta' and 1 omega subunit. When a sigma factor is associated with the core the holoenzyme is formed, which can initiate transcription.</text>
</comment>
<comment type="function">
    <text evidence="10">Promotes RNA polymerase assembly. Latches the N- and C-terminal regions of the beta' subunit thereby facilitating its interaction with the beta and alpha subunits.</text>
</comment>
<evidence type="ECO:0000256" key="9">
    <source>
        <dbReference type="ARBA" id="ARBA00048552"/>
    </source>
</evidence>
<dbReference type="SMART" id="SM01409">
    <property type="entry name" value="RNA_pol_Rpb6"/>
    <property type="match status" value="1"/>
</dbReference>
<name>A0A223AU06_9FIRM</name>
<evidence type="ECO:0000256" key="2">
    <source>
        <dbReference type="ARBA" id="ARBA00012418"/>
    </source>
</evidence>
<comment type="catalytic activity">
    <reaction evidence="9 10">
        <text>RNA(n) + a ribonucleoside 5'-triphosphate = RNA(n+1) + diphosphate</text>
        <dbReference type="Rhea" id="RHEA:21248"/>
        <dbReference type="Rhea" id="RHEA-COMP:14527"/>
        <dbReference type="Rhea" id="RHEA-COMP:17342"/>
        <dbReference type="ChEBI" id="CHEBI:33019"/>
        <dbReference type="ChEBI" id="CHEBI:61557"/>
        <dbReference type="ChEBI" id="CHEBI:140395"/>
        <dbReference type="EC" id="2.7.7.6"/>
    </reaction>
</comment>
<dbReference type="Proteomes" id="UP000214689">
    <property type="component" value="Chromosome"/>
</dbReference>
<evidence type="ECO:0000256" key="11">
    <source>
        <dbReference type="SAM" id="MobiDB-lite"/>
    </source>
</evidence>
<dbReference type="GO" id="GO:0003677">
    <property type="term" value="F:DNA binding"/>
    <property type="evidence" value="ECO:0007669"/>
    <property type="project" value="UniProtKB-UniRule"/>
</dbReference>